<organism evidence="2 3">
    <name type="scientific">Rapidithrix thailandica</name>
    <dbReference type="NCBI Taxonomy" id="413964"/>
    <lineage>
        <taxon>Bacteria</taxon>
        <taxon>Pseudomonadati</taxon>
        <taxon>Bacteroidota</taxon>
        <taxon>Cytophagia</taxon>
        <taxon>Cytophagales</taxon>
        <taxon>Flammeovirgaceae</taxon>
        <taxon>Rapidithrix</taxon>
    </lineage>
</organism>
<keyword evidence="1" id="KW-1133">Transmembrane helix</keyword>
<proteinExistence type="predicted"/>
<dbReference type="RefSeq" id="WP_346821524.1">
    <property type="nucleotide sequence ID" value="NZ_JBDKWZ010000006.1"/>
</dbReference>
<gene>
    <name evidence="2" type="ORF">AAG747_12565</name>
</gene>
<dbReference type="AlphaFoldDB" id="A0AAW9RY75"/>
<accession>A0AAW9RY75</accession>
<keyword evidence="1" id="KW-0472">Membrane</keyword>
<evidence type="ECO:0000256" key="1">
    <source>
        <dbReference type="SAM" id="Phobius"/>
    </source>
</evidence>
<evidence type="ECO:0000313" key="2">
    <source>
        <dbReference type="EMBL" id="MEN7548747.1"/>
    </source>
</evidence>
<comment type="caution">
    <text evidence="2">The sequence shown here is derived from an EMBL/GenBank/DDBJ whole genome shotgun (WGS) entry which is preliminary data.</text>
</comment>
<protein>
    <submittedName>
        <fullName evidence="2">Uncharacterized protein</fullName>
    </submittedName>
</protein>
<keyword evidence="3" id="KW-1185">Reference proteome</keyword>
<name>A0AAW9RY75_9BACT</name>
<keyword evidence="1" id="KW-0812">Transmembrane</keyword>
<feature type="transmembrane region" description="Helical" evidence="1">
    <location>
        <begin position="41"/>
        <end position="62"/>
    </location>
</feature>
<dbReference type="EMBL" id="JBDKWZ010000006">
    <property type="protein sequence ID" value="MEN7548747.1"/>
    <property type="molecule type" value="Genomic_DNA"/>
</dbReference>
<feature type="transmembrane region" description="Helical" evidence="1">
    <location>
        <begin position="14"/>
        <end position="35"/>
    </location>
</feature>
<evidence type="ECO:0000313" key="3">
    <source>
        <dbReference type="Proteomes" id="UP001403385"/>
    </source>
</evidence>
<reference evidence="2 3" key="1">
    <citation type="submission" date="2024-04" db="EMBL/GenBank/DDBJ databases">
        <title>Novel genus in family Flammeovirgaceae.</title>
        <authorList>
            <person name="Nguyen T.H."/>
            <person name="Vuong T.Q."/>
            <person name="Le H."/>
            <person name="Kim S.-G."/>
        </authorList>
    </citation>
    <scope>NUCLEOTIDE SEQUENCE [LARGE SCALE GENOMIC DNA]</scope>
    <source>
        <strain evidence="2 3">JCM 23209</strain>
    </source>
</reference>
<dbReference type="Proteomes" id="UP001403385">
    <property type="component" value="Unassembled WGS sequence"/>
</dbReference>
<sequence>MNEQQVKKIIIREILFFIKAALGYTAFALFLKYYIGEDLTLNNFLQMAIVGFLVIYLVRFVFVTMKQMK</sequence>